<evidence type="ECO:0000313" key="11">
    <source>
        <dbReference type="Ensembl" id="ENSBIXP00005043894.1"/>
    </source>
</evidence>
<dbReference type="Gene3D" id="3.40.50.300">
    <property type="entry name" value="P-loop containing nucleotide triphosphate hydrolases"/>
    <property type="match status" value="2"/>
</dbReference>
<keyword evidence="5" id="KW-0735">Signal-anchor</keyword>
<evidence type="ECO:0000256" key="7">
    <source>
        <dbReference type="ARBA" id="ARBA00023034"/>
    </source>
</evidence>
<evidence type="ECO:0000256" key="9">
    <source>
        <dbReference type="ARBA" id="ARBA00023180"/>
    </source>
</evidence>
<evidence type="ECO:0000256" key="3">
    <source>
        <dbReference type="ARBA" id="ARBA00022679"/>
    </source>
</evidence>
<sequence length="364" mass="40111">MTTSSCAGSEVSEMPLPQKKRWESMAKGLVLGALFTSFLLLLYSYAVPPLYTGLASTTPEGRGAPCSPAPREPEAPTSANGSAGGCQPRRDIVFMKTHKTASSTLLNILFRFGQKHGLKFAFPNGRNDFDYPASSRAAWCRTTGPGPASTSSATTCASTTTRCGPGGAQRRLHHRAARPARLFESSFHYFGSVVPFTWKLSGRDKAGRVPAGPRPLLRPPRLQRPLPPQPALFDLGYDSDLDPSSPQVQEHILEVERHFHLVLLQEYFDESLVLLKDLLCWELEDVLYFKLNARRASAVPRLSGELYRRATAWNVLDARLYRHFNASFWRKVEAFGRERMAREVAALRAPTSACAASASTAAAR</sequence>
<evidence type="ECO:0008006" key="13">
    <source>
        <dbReference type="Google" id="ProtNLM"/>
    </source>
</evidence>
<dbReference type="GO" id="GO:0006682">
    <property type="term" value="P:galactosylceramide biosynthetic process"/>
    <property type="evidence" value="ECO:0007669"/>
    <property type="project" value="TreeGrafter"/>
</dbReference>
<evidence type="ECO:0000256" key="5">
    <source>
        <dbReference type="ARBA" id="ARBA00022968"/>
    </source>
</evidence>
<evidence type="ECO:0000256" key="2">
    <source>
        <dbReference type="ARBA" id="ARBA00008124"/>
    </source>
</evidence>
<dbReference type="GO" id="GO:0000139">
    <property type="term" value="C:Golgi membrane"/>
    <property type="evidence" value="ECO:0007669"/>
    <property type="project" value="UniProtKB-SubCell"/>
</dbReference>
<organism evidence="11 12">
    <name type="scientific">Bos indicus x Bos taurus</name>
    <name type="common">Hybrid cattle</name>
    <dbReference type="NCBI Taxonomy" id="30522"/>
    <lineage>
        <taxon>Eukaryota</taxon>
        <taxon>Metazoa</taxon>
        <taxon>Chordata</taxon>
        <taxon>Craniata</taxon>
        <taxon>Vertebrata</taxon>
        <taxon>Euteleostomi</taxon>
        <taxon>Mammalia</taxon>
        <taxon>Eutheria</taxon>
        <taxon>Laurasiatheria</taxon>
        <taxon>Artiodactyla</taxon>
        <taxon>Ruminantia</taxon>
        <taxon>Pecora</taxon>
        <taxon>Bovidae</taxon>
        <taxon>Bovinae</taxon>
        <taxon>Bos</taxon>
    </lineage>
</organism>
<dbReference type="Ensembl" id="ENSBIXT00005052872.1">
    <property type="protein sequence ID" value="ENSBIXP00005043894.1"/>
    <property type="gene ID" value="ENSBIXG00005027659.1"/>
</dbReference>
<dbReference type="GeneTree" id="ENSGT00950000182923"/>
<name>A0A4W2INY5_BOBOX</name>
<evidence type="ECO:0000256" key="10">
    <source>
        <dbReference type="SAM" id="MobiDB-lite"/>
    </source>
</evidence>
<comment type="similarity">
    <text evidence="2">Belongs to the galactose-3-O-sulfotransferase family.</text>
</comment>
<dbReference type="GO" id="GO:0001733">
    <property type="term" value="F:galactosylceramide sulfotransferase activity"/>
    <property type="evidence" value="ECO:0007669"/>
    <property type="project" value="InterPro"/>
</dbReference>
<keyword evidence="6" id="KW-1133">Transmembrane helix</keyword>
<dbReference type="Pfam" id="PF06990">
    <property type="entry name" value="Gal-3-0_sulfotr"/>
    <property type="match status" value="1"/>
</dbReference>
<dbReference type="PANTHER" id="PTHR14647">
    <property type="entry name" value="GALACTOSE-3-O-SULFOTRANSFERASE"/>
    <property type="match status" value="1"/>
</dbReference>
<protein>
    <recommendedName>
        <fullName evidence="13">Galactose-3-O-sulfotransferase 1</fullName>
    </recommendedName>
</protein>
<keyword evidence="8" id="KW-0472">Membrane</keyword>
<evidence type="ECO:0000256" key="8">
    <source>
        <dbReference type="ARBA" id="ARBA00023136"/>
    </source>
</evidence>
<dbReference type="GO" id="GO:0042552">
    <property type="term" value="P:myelination"/>
    <property type="evidence" value="ECO:0007669"/>
    <property type="project" value="TreeGrafter"/>
</dbReference>
<feature type="region of interest" description="Disordered" evidence="10">
    <location>
        <begin position="148"/>
        <end position="170"/>
    </location>
</feature>
<dbReference type="InterPro" id="IPR009729">
    <property type="entry name" value="Gal-3-0_sulfotransfrase"/>
</dbReference>
<evidence type="ECO:0000256" key="4">
    <source>
        <dbReference type="ARBA" id="ARBA00022692"/>
    </source>
</evidence>
<proteinExistence type="inferred from homology"/>
<feature type="region of interest" description="Disordered" evidence="10">
    <location>
        <begin position="59"/>
        <end position="86"/>
    </location>
</feature>
<keyword evidence="4" id="KW-0812">Transmembrane</keyword>
<reference evidence="11" key="2">
    <citation type="submission" date="2025-08" db="UniProtKB">
        <authorList>
            <consortium name="Ensembl"/>
        </authorList>
    </citation>
    <scope>IDENTIFICATION</scope>
</reference>
<keyword evidence="3" id="KW-0808">Transferase</keyword>
<dbReference type="InterPro" id="IPR027417">
    <property type="entry name" value="P-loop_NTPase"/>
</dbReference>
<feature type="compositionally biased region" description="Low complexity" evidence="10">
    <location>
        <begin position="148"/>
        <end position="163"/>
    </location>
</feature>
<evidence type="ECO:0000313" key="12">
    <source>
        <dbReference type="Proteomes" id="UP000429181"/>
    </source>
</evidence>
<dbReference type="AlphaFoldDB" id="A0A4W2INY5"/>
<accession>A0A4W2INY5</accession>
<reference evidence="12" key="1">
    <citation type="submission" date="2018-11" db="EMBL/GenBank/DDBJ databases">
        <title>Haplotype-resolved cattle genomes.</title>
        <authorList>
            <person name="Low W.Y."/>
            <person name="Tearle R."/>
            <person name="Bickhart D.M."/>
            <person name="Rosen B.D."/>
            <person name="Koren S."/>
            <person name="Rhie A."/>
            <person name="Hiendleder S."/>
            <person name="Phillippy A.M."/>
            <person name="Smith T.P.L."/>
            <person name="Williams J.L."/>
        </authorList>
    </citation>
    <scope>NUCLEOTIDE SEQUENCE [LARGE SCALE GENOMIC DNA]</scope>
</reference>
<keyword evidence="7" id="KW-0333">Golgi apparatus</keyword>
<dbReference type="PANTHER" id="PTHR14647:SF56">
    <property type="entry name" value="GALACTOSYLCERAMIDE SULFOTRANSFERASE"/>
    <property type="match status" value="1"/>
</dbReference>
<evidence type="ECO:0000256" key="6">
    <source>
        <dbReference type="ARBA" id="ARBA00022989"/>
    </source>
</evidence>
<comment type="subcellular location">
    <subcellularLocation>
        <location evidence="1">Golgi apparatus membrane</location>
        <topology evidence="1">Single-pass type II membrane protein</topology>
    </subcellularLocation>
</comment>
<keyword evidence="9" id="KW-0325">Glycoprotein</keyword>
<evidence type="ECO:0000256" key="1">
    <source>
        <dbReference type="ARBA" id="ARBA00004323"/>
    </source>
</evidence>
<dbReference type="Proteomes" id="UP000429181">
    <property type="component" value="Unassembled WGS sequence"/>
</dbReference>